<dbReference type="Proteomes" id="UP000004578">
    <property type="component" value="Unassembled WGS sequence"/>
</dbReference>
<protein>
    <submittedName>
        <fullName evidence="2">Uncharacterized protein</fullName>
    </submittedName>
</protein>
<dbReference type="EMBL" id="AKFS01000076">
    <property type="protein sequence ID" value="EJF47713.1"/>
    <property type="molecule type" value="Genomic_DNA"/>
</dbReference>
<evidence type="ECO:0000256" key="1">
    <source>
        <dbReference type="SAM" id="MobiDB-lite"/>
    </source>
</evidence>
<organism evidence="2 3">
    <name type="scientific">Schaalia georgiae F0490</name>
    <dbReference type="NCBI Taxonomy" id="1125717"/>
    <lineage>
        <taxon>Bacteria</taxon>
        <taxon>Bacillati</taxon>
        <taxon>Actinomycetota</taxon>
        <taxon>Actinomycetes</taxon>
        <taxon>Actinomycetales</taxon>
        <taxon>Actinomycetaceae</taxon>
        <taxon>Schaalia</taxon>
    </lineage>
</organism>
<accession>J1HQ26</accession>
<feature type="compositionally biased region" description="Basic and acidic residues" evidence="1">
    <location>
        <begin position="1"/>
        <end position="16"/>
    </location>
</feature>
<reference evidence="2 3" key="1">
    <citation type="submission" date="2012-05" db="EMBL/GenBank/DDBJ databases">
        <authorList>
            <person name="Harkins D.M."/>
            <person name="Madupu R."/>
            <person name="Durkin A.S."/>
            <person name="Torralba M."/>
            <person name="Methe B."/>
            <person name="Sutton G.G."/>
            <person name="Nelson K.E."/>
        </authorList>
    </citation>
    <scope>NUCLEOTIDE SEQUENCE [LARGE SCALE GENOMIC DNA]</scope>
    <source>
        <strain evidence="2 3">F0490</strain>
    </source>
</reference>
<proteinExistence type="predicted"/>
<feature type="compositionally biased region" description="Basic and acidic residues" evidence="1">
    <location>
        <begin position="27"/>
        <end position="41"/>
    </location>
</feature>
<gene>
    <name evidence="2" type="ORF">HMPREF1317_2162</name>
</gene>
<sequence length="41" mass="4578">MTELVDSIRHEEKDEAPSGVAGAWSVCDRDENAPHRAKLEK</sequence>
<keyword evidence="3" id="KW-1185">Reference proteome</keyword>
<name>J1HQ26_9ACTO</name>
<comment type="caution">
    <text evidence="2">The sequence shown here is derived from an EMBL/GenBank/DDBJ whole genome shotgun (WGS) entry which is preliminary data.</text>
</comment>
<evidence type="ECO:0000313" key="3">
    <source>
        <dbReference type="Proteomes" id="UP000004578"/>
    </source>
</evidence>
<evidence type="ECO:0000313" key="2">
    <source>
        <dbReference type="EMBL" id="EJF47713.1"/>
    </source>
</evidence>
<dbReference type="AlphaFoldDB" id="J1HQ26"/>
<feature type="region of interest" description="Disordered" evidence="1">
    <location>
        <begin position="1"/>
        <end position="41"/>
    </location>
</feature>